<organism evidence="1 2">
    <name type="scientific">candidate division WOR-3 bacterium</name>
    <dbReference type="NCBI Taxonomy" id="2052148"/>
    <lineage>
        <taxon>Bacteria</taxon>
        <taxon>Bacteria division WOR-3</taxon>
    </lineage>
</organism>
<comment type="caution">
    <text evidence="1">The sequence shown here is derived from an EMBL/GenBank/DDBJ whole genome shotgun (WGS) entry which is preliminary data.</text>
</comment>
<accession>A0A937XF71</accession>
<dbReference type="FunFam" id="3.40.140.20:FF:000003">
    <property type="entry name" value="Bifunctional purine biosynthesis protein"/>
    <property type="match status" value="1"/>
</dbReference>
<dbReference type="PANTHER" id="PTHR11692:SF0">
    <property type="entry name" value="BIFUNCTIONAL PURINE BIOSYNTHESIS PROTEIN ATIC"/>
    <property type="match status" value="1"/>
</dbReference>
<dbReference type="AlphaFoldDB" id="A0A937XF71"/>
<protein>
    <submittedName>
        <fullName evidence="1">Phosphoribosylaminoimidazolecarboxamide formyltransferase</fullName>
        <ecNumber evidence="1">2.1.2.3</ecNumber>
    </submittedName>
</protein>
<dbReference type="InterPro" id="IPR002695">
    <property type="entry name" value="PurH-like"/>
</dbReference>
<dbReference type="Pfam" id="PF01808">
    <property type="entry name" value="AICARFT_IMPCHas"/>
    <property type="match status" value="1"/>
</dbReference>
<name>A0A937XF71_UNCW3</name>
<dbReference type="SMART" id="SM00798">
    <property type="entry name" value="AICARFT_IMPCHas"/>
    <property type="match status" value="1"/>
</dbReference>
<reference evidence="1" key="1">
    <citation type="submission" date="2019-03" db="EMBL/GenBank/DDBJ databases">
        <title>Lake Tanganyika Metagenome-Assembled Genomes (MAGs).</title>
        <authorList>
            <person name="Tran P."/>
        </authorList>
    </citation>
    <scope>NUCLEOTIDE SEQUENCE</scope>
    <source>
        <strain evidence="1">K_DeepCast_150m_m2_040</strain>
    </source>
</reference>
<dbReference type="InterPro" id="IPR024051">
    <property type="entry name" value="AICAR_Tfase_dup_dom_sf"/>
</dbReference>
<dbReference type="GO" id="GO:0005829">
    <property type="term" value="C:cytosol"/>
    <property type="evidence" value="ECO:0007669"/>
    <property type="project" value="TreeGrafter"/>
</dbReference>
<keyword evidence="1" id="KW-0808">Transferase</keyword>
<dbReference type="Gene3D" id="3.40.140.20">
    <property type="match status" value="2"/>
</dbReference>
<dbReference type="InterPro" id="IPR016193">
    <property type="entry name" value="Cytidine_deaminase-like"/>
</dbReference>
<evidence type="ECO:0000313" key="2">
    <source>
        <dbReference type="Proteomes" id="UP000779900"/>
    </source>
</evidence>
<sequence length="389" mass="42448">MEEIKLRYGVNPHQTPARAFVPDGKLPFMVLSGAPGYINLLDALNSWQLVREMKELTGLPSAASFKHVSPAGAATGLPLSPELAESCFVKAADLSALATAYVRARGADRLASFGDWIALSDTVDESTAKVISREVSDGCIAPGYEPGALKLLQGKKNGTYPVLQMDPSYRPPEFEAKEVYGVTLEQARNNTPITSALLDKVVTSRKQIPDEARTNMLVATLALKYTQSNSVCVAYDGQVIGMGAGQQSRIACTRIACAKADKWLLRLHPQVRGLDFKKGTTRTDKANAIDLFLEEDAAEAELTAWRLSFSTMPAPLSRDERQEWLTRFDAVALSSDAFIPFRDNIDRAARSGVRYVVQTGGSSRDEGIIRAADEYGMVMAFTGLRLFHH</sequence>
<dbReference type="GO" id="GO:0006189">
    <property type="term" value="P:'de novo' IMP biosynthetic process"/>
    <property type="evidence" value="ECO:0007669"/>
    <property type="project" value="TreeGrafter"/>
</dbReference>
<dbReference type="Proteomes" id="UP000779900">
    <property type="component" value="Unassembled WGS sequence"/>
</dbReference>
<dbReference type="SUPFAM" id="SSF53927">
    <property type="entry name" value="Cytidine deaminase-like"/>
    <property type="match status" value="1"/>
</dbReference>
<evidence type="ECO:0000313" key="1">
    <source>
        <dbReference type="EMBL" id="MBM3330561.1"/>
    </source>
</evidence>
<dbReference type="EMBL" id="VGIR01000006">
    <property type="protein sequence ID" value="MBM3330561.1"/>
    <property type="molecule type" value="Genomic_DNA"/>
</dbReference>
<proteinExistence type="predicted"/>
<dbReference type="InterPro" id="IPR024050">
    <property type="entry name" value="AICAR_Tfase_insert_dom_sf"/>
</dbReference>
<dbReference type="EC" id="2.1.2.3" evidence="1"/>
<dbReference type="Gene3D" id="1.10.287.440">
    <property type="match status" value="1"/>
</dbReference>
<dbReference type="NCBIfam" id="NF005492">
    <property type="entry name" value="PRK07106.1"/>
    <property type="match status" value="1"/>
</dbReference>
<gene>
    <name evidence="1" type="ORF">FJY68_01760</name>
</gene>
<dbReference type="GO" id="GO:0003937">
    <property type="term" value="F:IMP cyclohydrolase activity"/>
    <property type="evidence" value="ECO:0007669"/>
    <property type="project" value="InterPro"/>
</dbReference>
<dbReference type="GO" id="GO:0004643">
    <property type="term" value="F:phosphoribosylaminoimidazolecarboxamide formyltransferase activity"/>
    <property type="evidence" value="ECO:0007669"/>
    <property type="project" value="UniProtKB-EC"/>
</dbReference>
<dbReference type="PANTHER" id="PTHR11692">
    <property type="entry name" value="BIFUNCTIONAL PURINE BIOSYNTHESIS PROTEIN PURH"/>
    <property type="match status" value="1"/>
</dbReference>